<dbReference type="Proteomes" id="UP001233999">
    <property type="component" value="Unassembled WGS sequence"/>
</dbReference>
<name>A0AAD7ZJL9_DIPPU</name>
<reference evidence="1" key="2">
    <citation type="submission" date="2023-05" db="EMBL/GenBank/DDBJ databases">
        <authorList>
            <person name="Fouks B."/>
        </authorList>
    </citation>
    <scope>NUCLEOTIDE SEQUENCE</scope>
    <source>
        <strain evidence="1">Stay&amp;Tobe</strain>
        <tissue evidence="1">Testes</tissue>
    </source>
</reference>
<protein>
    <submittedName>
        <fullName evidence="1">Uncharacterized protein</fullName>
    </submittedName>
</protein>
<feature type="non-terminal residue" evidence="1">
    <location>
        <position position="1"/>
    </location>
</feature>
<reference evidence="1" key="1">
    <citation type="journal article" date="2023" name="IScience">
        <title>Live-bearing cockroach genome reveals convergent evolutionary mechanisms linked to viviparity in insects and beyond.</title>
        <authorList>
            <person name="Fouks B."/>
            <person name="Harrison M.C."/>
            <person name="Mikhailova A.A."/>
            <person name="Marchal E."/>
            <person name="English S."/>
            <person name="Carruthers M."/>
            <person name="Jennings E.C."/>
            <person name="Chiamaka E.L."/>
            <person name="Frigard R.A."/>
            <person name="Pippel M."/>
            <person name="Attardo G.M."/>
            <person name="Benoit J.B."/>
            <person name="Bornberg-Bauer E."/>
            <person name="Tobe S.S."/>
        </authorList>
    </citation>
    <scope>NUCLEOTIDE SEQUENCE</scope>
    <source>
        <strain evidence="1">Stay&amp;Tobe</strain>
    </source>
</reference>
<sequence>NGYFHIMTLGNCYRICSNWSLYSIRSFINDESCICMYIRVYQKNLSRGRESKRLRRTSRRAEISCRLFKK</sequence>
<evidence type="ECO:0000313" key="1">
    <source>
        <dbReference type="EMBL" id="KAJ9581900.1"/>
    </source>
</evidence>
<dbReference type="AlphaFoldDB" id="A0AAD7ZJL9"/>
<accession>A0AAD7ZJL9</accession>
<gene>
    <name evidence="1" type="ORF">L9F63_003759</name>
</gene>
<dbReference type="EMBL" id="JASPKZ010007836">
    <property type="protein sequence ID" value="KAJ9581900.1"/>
    <property type="molecule type" value="Genomic_DNA"/>
</dbReference>
<organism evidence="1 2">
    <name type="scientific">Diploptera punctata</name>
    <name type="common">Pacific beetle cockroach</name>
    <dbReference type="NCBI Taxonomy" id="6984"/>
    <lineage>
        <taxon>Eukaryota</taxon>
        <taxon>Metazoa</taxon>
        <taxon>Ecdysozoa</taxon>
        <taxon>Arthropoda</taxon>
        <taxon>Hexapoda</taxon>
        <taxon>Insecta</taxon>
        <taxon>Pterygota</taxon>
        <taxon>Neoptera</taxon>
        <taxon>Polyneoptera</taxon>
        <taxon>Dictyoptera</taxon>
        <taxon>Blattodea</taxon>
        <taxon>Blaberoidea</taxon>
        <taxon>Blaberidae</taxon>
        <taxon>Diplopterinae</taxon>
        <taxon>Diploptera</taxon>
    </lineage>
</organism>
<keyword evidence="2" id="KW-1185">Reference proteome</keyword>
<feature type="non-terminal residue" evidence="1">
    <location>
        <position position="70"/>
    </location>
</feature>
<evidence type="ECO:0000313" key="2">
    <source>
        <dbReference type="Proteomes" id="UP001233999"/>
    </source>
</evidence>
<proteinExistence type="predicted"/>
<comment type="caution">
    <text evidence="1">The sequence shown here is derived from an EMBL/GenBank/DDBJ whole genome shotgun (WGS) entry which is preliminary data.</text>
</comment>